<evidence type="ECO:0000259" key="4">
    <source>
        <dbReference type="Pfam" id="PF13377"/>
    </source>
</evidence>
<evidence type="ECO:0000313" key="6">
    <source>
        <dbReference type="Proteomes" id="UP000032900"/>
    </source>
</evidence>
<dbReference type="SUPFAM" id="SSF53822">
    <property type="entry name" value="Periplasmic binding protein-like I"/>
    <property type="match status" value="1"/>
</dbReference>
<dbReference type="InterPro" id="IPR028082">
    <property type="entry name" value="Peripla_BP_I"/>
</dbReference>
<accession>A0A0E9LW61</accession>
<evidence type="ECO:0000256" key="1">
    <source>
        <dbReference type="ARBA" id="ARBA00023015"/>
    </source>
</evidence>
<dbReference type="PANTHER" id="PTHR30146:SF109">
    <property type="entry name" value="HTH-TYPE TRANSCRIPTIONAL REGULATOR GALS"/>
    <property type="match status" value="1"/>
</dbReference>
<dbReference type="InterPro" id="IPR046335">
    <property type="entry name" value="LacI/GalR-like_sensor"/>
</dbReference>
<dbReference type="GO" id="GO:0003700">
    <property type="term" value="F:DNA-binding transcription factor activity"/>
    <property type="evidence" value="ECO:0007669"/>
    <property type="project" value="TreeGrafter"/>
</dbReference>
<keyword evidence="3" id="KW-0804">Transcription</keyword>
<gene>
    <name evidence="5" type="ORF">JCM15548_12061</name>
</gene>
<evidence type="ECO:0000256" key="2">
    <source>
        <dbReference type="ARBA" id="ARBA00023125"/>
    </source>
</evidence>
<dbReference type="Gene3D" id="3.40.50.2300">
    <property type="match status" value="1"/>
</dbReference>
<evidence type="ECO:0000256" key="3">
    <source>
        <dbReference type="ARBA" id="ARBA00023163"/>
    </source>
</evidence>
<dbReference type="GO" id="GO:0000976">
    <property type="term" value="F:transcription cis-regulatory region binding"/>
    <property type="evidence" value="ECO:0007669"/>
    <property type="project" value="TreeGrafter"/>
</dbReference>
<organism evidence="5 6">
    <name type="scientific">Geofilum rubicundum JCM 15548</name>
    <dbReference type="NCBI Taxonomy" id="1236989"/>
    <lineage>
        <taxon>Bacteria</taxon>
        <taxon>Pseudomonadati</taxon>
        <taxon>Bacteroidota</taxon>
        <taxon>Bacteroidia</taxon>
        <taxon>Marinilabiliales</taxon>
        <taxon>Marinilabiliaceae</taxon>
        <taxon>Geofilum</taxon>
    </lineage>
</organism>
<dbReference type="STRING" id="1236989.JCM15548_12061"/>
<dbReference type="PANTHER" id="PTHR30146">
    <property type="entry name" value="LACI-RELATED TRANSCRIPTIONAL REPRESSOR"/>
    <property type="match status" value="1"/>
</dbReference>
<feature type="domain" description="Transcriptional regulator LacI/GalR-like sensor" evidence="4">
    <location>
        <begin position="12"/>
        <end position="99"/>
    </location>
</feature>
<dbReference type="Proteomes" id="UP000032900">
    <property type="component" value="Unassembled WGS sequence"/>
</dbReference>
<keyword evidence="6" id="KW-1185">Reference proteome</keyword>
<name>A0A0E9LW61_9BACT</name>
<keyword evidence="2" id="KW-0238">DNA-binding</keyword>
<proteinExistence type="predicted"/>
<dbReference type="EMBL" id="BAZW01000014">
    <property type="protein sequence ID" value="GAO29832.1"/>
    <property type="molecule type" value="Genomic_DNA"/>
</dbReference>
<keyword evidence="1" id="KW-0805">Transcription regulation</keyword>
<dbReference type="AlphaFoldDB" id="A0A0E9LW61"/>
<evidence type="ECO:0000313" key="5">
    <source>
        <dbReference type="EMBL" id="GAO29832.1"/>
    </source>
</evidence>
<dbReference type="OrthoDB" id="9768806at2"/>
<sequence>MDDGPSTAGWDFVAGSDAGLLFTKMAVEAGIKVPDELAIVTFGDEPANEYICPSLSAVEMPGYDMGRTSISQLFDAIEGRSGDSGTIVKPLQLIVRRSSFKRD</sequence>
<protein>
    <recommendedName>
        <fullName evidence="4">Transcriptional regulator LacI/GalR-like sensor domain-containing protein</fullName>
    </recommendedName>
</protein>
<reference evidence="5 6" key="1">
    <citation type="journal article" date="2015" name="Microbes Environ.">
        <title>Distribution and evolution of nitrogen fixation genes in the phylum bacteroidetes.</title>
        <authorList>
            <person name="Inoue J."/>
            <person name="Oshima K."/>
            <person name="Suda W."/>
            <person name="Sakamoto M."/>
            <person name="Iino T."/>
            <person name="Noda S."/>
            <person name="Hongoh Y."/>
            <person name="Hattori M."/>
            <person name="Ohkuma M."/>
        </authorList>
    </citation>
    <scope>NUCLEOTIDE SEQUENCE [LARGE SCALE GENOMIC DNA]</scope>
    <source>
        <strain evidence="5">JCM 15548</strain>
    </source>
</reference>
<comment type="caution">
    <text evidence="5">The sequence shown here is derived from an EMBL/GenBank/DDBJ whole genome shotgun (WGS) entry which is preliminary data.</text>
</comment>
<dbReference type="Pfam" id="PF13377">
    <property type="entry name" value="Peripla_BP_3"/>
    <property type="match status" value="1"/>
</dbReference>